<keyword evidence="1" id="KW-0472">Membrane</keyword>
<proteinExistence type="predicted"/>
<sequence>MQGDWLSSVVSWLPFLVLMGVWFWFARSSGMRARGSSGVTMIDLYEQQVARRDA</sequence>
<organism evidence="2 3">
    <name type="scientific">Bradyrhizobium erythrophlei</name>
    <dbReference type="NCBI Taxonomy" id="1437360"/>
    <lineage>
        <taxon>Bacteria</taxon>
        <taxon>Pseudomonadati</taxon>
        <taxon>Pseudomonadota</taxon>
        <taxon>Alphaproteobacteria</taxon>
        <taxon>Hyphomicrobiales</taxon>
        <taxon>Nitrobacteraceae</taxon>
        <taxon>Bradyrhizobium</taxon>
    </lineage>
</organism>
<evidence type="ECO:0000256" key="1">
    <source>
        <dbReference type="SAM" id="Phobius"/>
    </source>
</evidence>
<dbReference type="EMBL" id="LT670849">
    <property type="protein sequence ID" value="SHN86254.1"/>
    <property type="molecule type" value="Genomic_DNA"/>
</dbReference>
<gene>
    <name evidence="2" type="ORF">SAMN05444170_6611</name>
</gene>
<evidence type="ECO:0000313" key="2">
    <source>
        <dbReference type="EMBL" id="SHN86254.1"/>
    </source>
</evidence>
<protein>
    <submittedName>
        <fullName evidence="2">Uncharacterized protein</fullName>
    </submittedName>
</protein>
<accession>A0A1M7UTJ0</accession>
<evidence type="ECO:0000313" key="3">
    <source>
        <dbReference type="Proteomes" id="UP000184096"/>
    </source>
</evidence>
<keyword evidence="3" id="KW-1185">Reference proteome</keyword>
<feature type="transmembrane region" description="Helical" evidence="1">
    <location>
        <begin position="6"/>
        <end position="25"/>
    </location>
</feature>
<dbReference type="RefSeq" id="WP_244553115.1">
    <property type="nucleotide sequence ID" value="NZ_LT670849.1"/>
</dbReference>
<reference evidence="3" key="1">
    <citation type="submission" date="2016-11" db="EMBL/GenBank/DDBJ databases">
        <authorList>
            <person name="Varghese N."/>
            <person name="Submissions S."/>
        </authorList>
    </citation>
    <scope>NUCLEOTIDE SEQUENCE [LARGE SCALE GENOMIC DNA]</scope>
    <source>
        <strain evidence="3">GAS401</strain>
    </source>
</reference>
<dbReference type="Proteomes" id="UP000184096">
    <property type="component" value="Chromosome I"/>
</dbReference>
<keyword evidence="1" id="KW-0812">Transmembrane</keyword>
<dbReference type="AlphaFoldDB" id="A0A1M7UTJ0"/>
<keyword evidence="1" id="KW-1133">Transmembrane helix</keyword>
<name>A0A1M7UTJ0_9BRAD</name>